<dbReference type="OrthoDB" id="9770537at2"/>
<dbReference type="PANTHER" id="PTHR43353">
    <property type="entry name" value="SUCCINATE-SEMIALDEHYDE DEHYDROGENASE, MITOCHONDRIAL"/>
    <property type="match status" value="1"/>
</dbReference>
<reference evidence="5" key="1">
    <citation type="submission" date="2016-10" db="EMBL/GenBank/DDBJ databases">
        <authorList>
            <person name="Varghese N."/>
            <person name="Submissions S."/>
        </authorList>
    </citation>
    <scope>NUCLEOTIDE SEQUENCE [LARGE SCALE GENOMIC DNA]</scope>
    <source>
        <strain evidence="5">DSM 23317</strain>
    </source>
</reference>
<evidence type="ECO:0000256" key="1">
    <source>
        <dbReference type="ARBA" id="ARBA00023002"/>
    </source>
</evidence>
<dbReference type="CDD" id="cd07129">
    <property type="entry name" value="ALDH_KGSADH"/>
    <property type="match status" value="1"/>
</dbReference>
<dbReference type="PANTHER" id="PTHR43353:SF3">
    <property type="entry name" value="ALDEHYDE DEHYDROGENASE-RELATED"/>
    <property type="match status" value="1"/>
</dbReference>
<dbReference type="Pfam" id="PF00171">
    <property type="entry name" value="Aldedh"/>
    <property type="match status" value="1"/>
</dbReference>
<dbReference type="GO" id="GO:0016620">
    <property type="term" value="F:oxidoreductase activity, acting on the aldehyde or oxo group of donors, NAD or NADP as acceptor"/>
    <property type="evidence" value="ECO:0007669"/>
    <property type="project" value="InterPro"/>
</dbReference>
<dbReference type="RefSeq" id="WP_090368090.1">
    <property type="nucleotide sequence ID" value="NZ_FNEM01000023.1"/>
</dbReference>
<proteinExistence type="predicted"/>
<dbReference type="EMBL" id="FNEM01000023">
    <property type="protein sequence ID" value="SDK25690.1"/>
    <property type="molecule type" value="Genomic_DNA"/>
</dbReference>
<gene>
    <name evidence="4" type="ORF">SAMN04488540_12312</name>
</gene>
<evidence type="ECO:0000313" key="5">
    <source>
        <dbReference type="Proteomes" id="UP000199527"/>
    </source>
</evidence>
<protein>
    <submittedName>
        <fullName evidence="4">NADP-dependent aldehyde dehydrogenase</fullName>
    </submittedName>
</protein>
<evidence type="ECO:0000259" key="3">
    <source>
        <dbReference type="Pfam" id="PF00171"/>
    </source>
</evidence>
<evidence type="ECO:0000313" key="4">
    <source>
        <dbReference type="EMBL" id="SDK25690.1"/>
    </source>
</evidence>
<organism evidence="4 5">
    <name type="scientific">Ferrimonas sediminum</name>
    <dbReference type="NCBI Taxonomy" id="718193"/>
    <lineage>
        <taxon>Bacteria</taxon>
        <taxon>Pseudomonadati</taxon>
        <taxon>Pseudomonadota</taxon>
        <taxon>Gammaproteobacteria</taxon>
        <taxon>Alteromonadales</taxon>
        <taxon>Ferrimonadaceae</taxon>
        <taxon>Ferrimonas</taxon>
    </lineage>
</organism>
<accession>A0A1G9AGK8</accession>
<dbReference type="InterPro" id="IPR016161">
    <property type="entry name" value="Ald_DH/histidinol_DH"/>
</dbReference>
<dbReference type="Proteomes" id="UP000199527">
    <property type="component" value="Unassembled WGS sequence"/>
</dbReference>
<dbReference type="InterPro" id="IPR015590">
    <property type="entry name" value="Aldehyde_DH_dom"/>
</dbReference>
<dbReference type="SUPFAM" id="SSF53720">
    <property type="entry name" value="ALDH-like"/>
    <property type="match status" value="1"/>
</dbReference>
<name>A0A1G9AGK8_9GAMM</name>
<dbReference type="InterPro" id="IPR050740">
    <property type="entry name" value="Aldehyde_DH_Superfamily"/>
</dbReference>
<keyword evidence="5" id="KW-1185">Reference proteome</keyword>
<feature type="domain" description="Aldehyde dehydrogenase" evidence="3">
    <location>
        <begin position="17"/>
        <end position="469"/>
    </location>
</feature>
<evidence type="ECO:0000256" key="2">
    <source>
        <dbReference type="SAM" id="MobiDB-lite"/>
    </source>
</evidence>
<dbReference type="Gene3D" id="3.40.605.10">
    <property type="entry name" value="Aldehyde Dehydrogenase, Chain A, domain 1"/>
    <property type="match status" value="1"/>
</dbReference>
<keyword evidence="1" id="KW-0560">Oxidoreductase</keyword>
<dbReference type="AlphaFoldDB" id="A0A1G9AGK8"/>
<feature type="region of interest" description="Disordered" evidence="2">
    <location>
        <begin position="499"/>
        <end position="518"/>
    </location>
</feature>
<dbReference type="Gene3D" id="3.40.309.10">
    <property type="entry name" value="Aldehyde Dehydrogenase, Chain A, domain 2"/>
    <property type="match status" value="1"/>
</dbReference>
<dbReference type="InterPro" id="IPR016162">
    <property type="entry name" value="Ald_DH_N"/>
</dbReference>
<dbReference type="InterPro" id="IPR016163">
    <property type="entry name" value="Ald_DH_C"/>
</dbReference>
<dbReference type="InterPro" id="IPR044151">
    <property type="entry name" value="ALDH_KGSADH"/>
</dbReference>
<sequence length="518" mass="54962">MLTLCGQHLINGQWTGQPDSDFHSFDPATNAPLPWQFADGTEADVNQASDAARAAFLEYRSWTPQQRAGLLEAMADAVDALGDTLTDVAHKETALPRARLEGERGRTCGQLRLFASLLRGPRQSRIIDLGQPRRTPLPKPDIRLDQLPLGPVAVFGASNFPLAFSAAGGDTASALAAGCPVVIKGHPAHPATTELVTAALFSAIERVSAPRGVVNLIQGRSPSLSRALVQAPAIQAVGFTGSFAVGQQLSQLAAGRPQPIPFFGELGSVNPQFLLEETLAQNSKTLAQQQLQSMMMGQGQFCTSPGLVVAPKGAGLDSYLQALASGIRAQAAGTMLTPAIAANYHHAIERLSATAGVHELALGLEVQRPNQTQARAFVTSAAVALCQPQLLEEVFGPVVLVIETEDDAQRLRLIDALPGQLTATVHGSEAEMQKNQSLITALAHRVGRLIANQMPTGVEVCHAMQHGGPWPAATHSQSTSVGAEAIKRFTRPLAWQNMPQSLLPPSLRDNSDAPQLRY</sequence>